<evidence type="ECO:0000259" key="8">
    <source>
        <dbReference type="Pfam" id="PF08544"/>
    </source>
</evidence>
<dbReference type="Gene3D" id="3.30.70.890">
    <property type="entry name" value="GHMP kinase, C-terminal domain"/>
    <property type="match status" value="1"/>
</dbReference>
<dbReference type="GO" id="GO:0004631">
    <property type="term" value="F:phosphomevalonate kinase activity"/>
    <property type="evidence" value="ECO:0007669"/>
    <property type="project" value="UniProtKB-EC"/>
</dbReference>
<dbReference type="InterPro" id="IPR036554">
    <property type="entry name" value="GHMP_kinase_C_sf"/>
</dbReference>
<dbReference type="PANTHER" id="PTHR31814">
    <property type="match status" value="1"/>
</dbReference>
<dbReference type="STRING" id="1423745.GCA_001311215_00165"/>
<dbReference type="AlphaFoldDB" id="A0A0R2CJH1"/>
<name>A0A0R2CJH1_9LACO</name>
<reference evidence="9 10" key="1">
    <citation type="journal article" date="2015" name="Genome Announc.">
        <title>Expanding the biotechnology potential of lactobacilli through comparative genomics of 213 strains and associated genera.</title>
        <authorList>
            <person name="Sun Z."/>
            <person name="Harris H.M."/>
            <person name="McCann A."/>
            <person name="Guo C."/>
            <person name="Argimon S."/>
            <person name="Zhang W."/>
            <person name="Yang X."/>
            <person name="Jeffery I.B."/>
            <person name="Cooney J.C."/>
            <person name="Kagawa T.F."/>
            <person name="Liu W."/>
            <person name="Song Y."/>
            <person name="Salvetti E."/>
            <person name="Wrobel A."/>
            <person name="Rasinkangas P."/>
            <person name="Parkhill J."/>
            <person name="Rea M.C."/>
            <person name="O'Sullivan O."/>
            <person name="Ritari J."/>
            <person name="Douillard F.P."/>
            <person name="Paul Ross R."/>
            <person name="Yang R."/>
            <person name="Briner A.E."/>
            <person name="Felis G.E."/>
            <person name="de Vos W.M."/>
            <person name="Barrangou R."/>
            <person name="Klaenhammer T.R."/>
            <person name="Caufield P.W."/>
            <person name="Cui Y."/>
            <person name="Zhang H."/>
            <person name="O'Toole P.W."/>
        </authorList>
    </citation>
    <scope>NUCLEOTIDE SEQUENCE [LARGE SCALE GENOMIC DNA]</scope>
    <source>
        <strain evidence="9 10">DSM 22689</strain>
    </source>
</reference>
<dbReference type="InterPro" id="IPR013750">
    <property type="entry name" value="GHMP_kinase_C_dom"/>
</dbReference>
<dbReference type="InterPro" id="IPR020568">
    <property type="entry name" value="Ribosomal_Su5_D2-typ_SF"/>
</dbReference>
<evidence type="ECO:0000256" key="4">
    <source>
        <dbReference type="ARBA" id="ARBA00022741"/>
    </source>
</evidence>
<evidence type="ECO:0000256" key="6">
    <source>
        <dbReference type="ARBA" id="ARBA00022840"/>
    </source>
</evidence>
<dbReference type="UniPathway" id="UPA00057">
    <property type="reaction ID" value="UER00099"/>
</dbReference>
<keyword evidence="6" id="KW-0067">ATP-binding</keyword>
<dbReference type="GO" id="GO:0005524">
    <property type="term" value="F:ATP binding"/>
    <property type="evidence" value="ECO:0007669"/>
    <property type="project" value="UniProtKB-KW"/>
</dbReference>
<accession>A0A0R2CJH1</accession>
<dbReference type="EC" id="2.7.4.2" evidence="2"/>
<dbReference type="Gene3D" id="3.30.230.10">
    <property type="match status" value="1"/>
</dbReference>
<protein>
    <recommendedName>
        <fullName evidence="2">phosphomevalonate kinase</fullName>
        <ecNumber evidence="2">2.7.4.2</ecNumber>
    </recommendedName>
</protein>
<feature type="domain" description="GHMP kinase N-terminal" evidence="7">
    <location>
        <begin position="82"/>
        <end position="176"/>
    </location>
</feature>
<evidence type="ECO:0000256" key="3">
    <source>
        <dbReference type="ARBA" id="ARBA00022679"/>
    </source>
</evidence>
<dbReference type="PRINTS" id="PR00959">
    <property type="entry name" value="MEVGALKINASE"/>
</dbReference>
<keyword evidence="5" id="KW-0418">Kinase</keyword>
<dbReference type="NCBIfam" id="TIGR01220">
    <property type="entry name" value="Pmev_kin_Gr_pos"/>
    <property type="match status" value="1"/>
</dbReference>
<evidence type="ECO:0000256" key="1">
    <source>
        <dbReference type="ARBA" id="ARBA00005017"/>
    </source>
</evidence>
<evidence type="ECO:0000256" key="2">
    <source>
        <dbReference type="ARBA" id="ARBA00012958"/>
    </source>
</evidence>
<dbReference type="InterPro" id="IPR014721">
    <property type="entry name" value="Ribsml_uS5_D2-typ_fold_subgr"/>
</dbReference>
<organism evidence="9 10">
    <name type="scientific">Fructilactobacillus florum DSM 22689 = JCM 16035</name>
    <dbReference type="NCBI Taxonomy" id="1423745"/>
    <lineage>
        <taxon>Bacteria</taxon>
        <taxon>Bacillati</taxon>
        <taxon>Bacillota</taxon>
        <taxon>Bacilli</taxon>
        <taxon>Lactobacillales</taxon>
        <taxon>Lactobacillaceae</taxon>
        <taxon>Fructilactobacillus</taxon>
    </lineage>
</organism>
<keyword evidence="3" id="KW-0808">Transferase</keyword>
<dbReference type="Proteomes" id="UP000051586">
    <property type="component" value="Unassembled WGS sequence"/>
</dbReference>
<dbReference type="InterPro" id="IPR035102">
    <property type="entry name" value="Phosphomevalonate_kinase"/>
</dbReference>
<comment type="caution">
    <text evidence="9">The sequence shown here is derived from an EMBL/GenBank/DDBJ whole genome shotgun (WGS) entry which is preliminary data.</text>
</comment>
<dbReference type="Pfam" id="PF08544">
    <property type="entry name" value="GHMP_kinases_C"/>
    <property type="match status" value="1"/>
</dbReference>
<dbReference type="InterPro" id="IPR006204">
    <property type="entry name" value="GHMP_kinase_N_dom"/>
</dbReference>
<evidence type="ECO:0000256" key="5">
    <source>
        <dbReference type="ARBA" id="ARBA00022777"/>
    </source>
</evidence>
<dbReference type="InterPro" id="IPR005917">
    <property type="entry name" value="Pmev_kinase_bact"/>
</dbReference>
<dbReference type="GO" id="GO:0019287">
    <property type="term" value="P:isopentenyl diphosphate biosynthetic process, mevalonate pathway"/>
    <property type="evidence" value="ECO:0007669"/>
    <property type="project" value="UniProtKB-UniPathway"/>
</dbReference>
<dbReference type="EMBL" id="AYZI01000003">
    <property type="protein sequence ID" value="KRM91758.1"/>
    <property type="molecule type" value="Genomic_DNA"/>
</dbReference>
<feature type="domain" description="GHMP kinase C-terminal" evidence="8">
    <location>
        <begin position="268"/>
        <end position="350"/>
    </location>
</feature>
<evidence type="ECO:0000313" key="9">
    <source>
        <dbReference type="EMBL" id="KRM91758.1"/>
    </source>
</evidence>
<evidence type="ECO:0000313" key="10">
    <source>
        <dbReference type="Proteomes" id="UP000051586"/>
    </source>
</evidence>
<gene>
    <name evidence="9" type="ORF">FC87_GL000582</name>
</gene>
<proteinExistence type="predicted"/>
<sequence length="365" mass="40532">MHNLITTKVSGKLYLAGEYAVVEPGYSAIIAAIDRFVTVRLTPALATTSSVITSHQYENHTLRWDRIGSKMVVDNRDNPFQYILSAIKVTEDYVEALHLPMKKYQLDVNSELDNGNGKKYGLGSSAAVTVATIMAVCQLYQLHLSRVNLFKLAAIAHLDVQGNGSLGDVASSVFGGLISYSSFDRQWLMNFRHKLILPDLLKLEWPKLEIIPLKIPAALRFLVGWTGSPSSTSHLIDQVELKKGRTQSQYHQFLHASQKCVHEITNGFRQNNLELIMNNIKENRQLLRSLSTTEHVDIETPKLQTMIKIAEHYGGAAKTSGAGGGDCGIVLINKNDDIQSLLADWRKAGIDPLNLAIYNYTGENL</sequence>
<dbReference type="SUPFAM" id="SSF54211">
    <property type="entry name" value="Ribosomal protein S5 domain 2-like"/>
    <property type="match status" value="1"/>
</dbReference>
<dbReference type="PANTHER" id="PTHR31814:SF2">
    <property type="entry name" value="PHOSPHOMEVALONATE KINASE"/>
    <property type="match status" value="1"/>
</dbReference>
<evidence type="ECO:0000259" key="7">
    <source>
        <dbReference type="Pfam" id="PF00288"/>
    </source>
</evidence>
<comment type="pathway">
    <text evidence="1">Isoprenoid biosynthesis; isopentenyl diphosphate biosynthesis via mevalonate pathway; isopentenyl diphosphate from (R)-mevalonate: step 2/3.</text>
</comment>
<dbReference type="Pfam" id="PF00288">
    <property type="entry name" value="GHMP_kinases_N"/>
    <property type="match status" value="1"/>
</dbReference>
<keyword evidence="4" id="KW-0547">Nucleotide-binding</keyword>
<dbReference type="SUPFAM" id="SSF55060">
    <property type="entry name" value="GHMP Kinase, C-terminal domain"/>
    <property type="match status" value="1"/>
</dbReference>
<dbReference type="PATRIC" id="fig|1423745.4.peg.622"/>